<protein>
    <recommendedName>
        <fullName evidence="3">Peptidase M56 domain-containing protein</fullName>
    </recommendedName>
</protein>
<proteinExistence type="predicted"/>
<evidence type="ECO:0000256" key="1">
    <source>
        <dbReference type="SAM" id="MobiDB-lite"/>
    </source>
</evidence>
<dbReference type="InterPro" id="IPR015943">
    <property type="entry name" value="WD40/YVTN_repeat-like_dom_sf"/>
</dbReference>
<feature type="transmembrane region" description="Helical" evidence="2">
    <location>
        <begin position="12"/>
        <end position="29"/>
    </location>
</feature>
<feature type="domain" description="Peptidase M56" evidence="3">
    <location>
        <begin position="154"/>
        <end position="344"/>
    </location>
</feature>
<comment type="caution">
    <text evidence="4">The sequence shown here is derived from an EMBL/GenBank/DDBJ whole genome shotgun (WGS) entry which is preliminary data.</text>
</comment>
<feature type="transmembrane region" description="Helical" evidence="2">
    <location>
        <begin position="41"/>
        <end position="58"/>
    </location>
</feature>
<dbReference type="CDD" id="cd07341">
    <property type="entry name" value="M56_BlaR1_MecR1_like"/>
    <property type="match status" value="1"/>
</dbReference>
<dbReference type="CDD" id="cd15482">
    <property type="entry name" value="Sialidase_non-viral"/>
    <property type="match status" value="1"/>
</dbReference>
<evidence type="ECO:0000313" key="5">
    <source>
        <dbReference type="Proteomes" id="UP000659630"/>
    </source>
</evidence>
<reference evidence="4" key="1">
    <citation type="submission" date="2020-08" db="EMBL/GenBank/DDBJ databases">
        <title>Genome public.</title>
        <authorList>
            <person name="Liu C."/>
            <person name="Sun Q."/>
        </authorList>
    </citation>
    <scope>NUCLEOTIDE SEQUENCE</scope>
    <source>
        <strain evidence="4">BX8</strain>
    </source>
</reference>
<gene>
    <name evidence="4" type="ORF">H8S23_09500</name>
</gene>
<dbReference type="InterPro" id="IPR008756">
    <property type="entry name" value="Peptidase_M56"/>
</dbReference>
<dbReference type="AlphaFoldDB" id="A0A923IA72"/>
<keyword evidence="5" id="KW-1185">Reference proteome</keyword>
<organism evidence="4 5">
    <name type="scientific">Anaerofilum hominis</name>
    <dbReference type="NCBI Taxonomy" id="2763016"/>
    <lineage>
        <taxon>Bacteria</taxon>
        <taxon>Bacillati</taxon>
        <taxon>Bacillota</taxon>
        <taxon>Clostridia</taxon>
        <taxon>Eubacteriales</taxon>
        <taxon>Oscillospiraceae</taxon>
        <taxon>Anaerofilum</taxon>
    </lineage>
</organism>
<dbReference type="EMBL" id="JACONZ010000003">
    <property type="protein sequence ID" value="MBC5581742.1"/>
    <property type="molecule type" value="Genomic_DNA"/>
</dbReference>
<accession>A0A923IA72</accession>
<feature type="region of interest" description="Disordered" evidence="1">
    <location>
        <begin position="87"/>
        <end position="118"/>
    </location>
</feature>
<dbReference type="Pfam" id="PF05569">
    <property type="entry name" value="Peptidase_M56"/>
    <property type="match status" value="1"/>
</dbReference>
<dbReference type="SUPFAM" id="SSF110296">
    <property type="entry name" value="Oligoxyloglucan reducing end-specific cellobiohydrolase"/>
    <property type="match status" value="1"/>
</dbReference>
<dbReference type="InterPro" id="IPR052173">
    <property type="entry name" value="Beta-lactam_resp_regulator"/>
</dbReference>
<dbReference type="Proteomes" id="UP000659630">
    <property type="component" value="Unassembled WGS sequence"/>
</dbReference>
<evidence type="ECO:0000256" key="2">
    <source>
        <dbReference type="SAM" id="Phobius"/>
    </source>
</evidence>
<dbReference type="PANTHER" id="PTHR34978:SF3">
    <property type="entry name" value="SLR0241 PROTEIN"/>
    <property type="match status" value="1"/>
</dbReference>
<keyword evidence="2" id="KW-0472">Membrane</keyword>
<feature type="transmembrane region" description="Helical" evidence="2">
    <location>
        <begin position="153"/>
        <end position="179"/>
    </location>
</feature>
<dbReference type="Gene3D" id="2.130.10.10">
    <property type="entry name" value="YVTN repeat-like/Quinoprotein amine dehydrogenase"/>
    <property type="match status" value="1"/>
</dbReference>
<keyword evidence="2" id="KW-1133">Transmembrane helix</keyword>
<sequence length="649" mass="69681">MMPLLLSYWKTGLLASLAAAGLLLAFPLLDRRYTARWRCRVWIALAVLLLLPLPSVPARAPLRLELPGAAVEPLAAFSGADAAGAMSSDERAQGEAAPVSPPAAGRESAPQAEPPQDALSHIPQTAAAPKTGAAVQLPGPEAPRPLPPSPLSPLALCGAVWAAGAVVLGLWRLGAYLFFLRRALRRARPVTDPRVLQAFRLSAAGLGRRAPRLLEAPGLAGPLTAGVLRPVLLLPEGTAADAGLPLMLAHELMHLRRRDIPKKMLLLAANTLHWPNPAVWLLLRRAQRDIELACDEAVVAGRDAAYRNRYCDALLAALPCAQGDAPAPGARFARGKREVRVRLAHLFDRRAKRRGRAAAALLLAAVTAGSALVACTAPAASSLPSLSPAAAAMPKPDHGATQGEVAWPIREWAYASISGVQSVLFSASTGDFHLPPEIDFPHPSAMGYQTLSGVYSPSGGHWLLAGLDREGRGSLVYFYRSDDNGLSWEQSEYDFAPLLGGLEFDSLVNYEQLNAQTTFLSARVRDGDGRSLLLFHSADGGQSWTLRRELFPGTLGDVRHLRFVNPEVGFATAIDLSCDKTREVYRTVDGGRTWEKLDLWPALRELPLASPVFTPCCLAVHGSDFLVGYTLRSGRNDEVQLLSRDYGET</sequence>
<name>A0A923IA72_9FIRM</name>
<dbReference type="RefSeq" id="WP_186888106.1">
    <property type="nucleotide sequence ID" value="NZ_JACONZ010000003.1"/>
</dbReference>
<evidence type="ECO:0000313" key="4">
    <source>
        <dbReference type="EMBL" id="MBC5581742.1"/>
    </source>
</evidence>
<feature type="transmembrane region" description="Helical" evidence="2">
    <location>
        <begin position="357"/>
        <end position="380"/>
    </location>
</feature>
<evidence type="ECO:0000259" key="3">
    <source>
        <dbReference type="Pfam" id="PF05569"/>
    </source>
</evidence>
<keyword evidence="2" id="KW-0812">Transmembrane</keyword>
<dbReference type="PANTHER" id="PTHR34978">
    <property type="entry name" value="POSSIBLE SENSOR-TRANSDUCER PROTEIN BLAR"/>
    <property type="match status" value="1"/>
</dbReference>